<feature type="transmembrane region" description="Helical" evidence="5">
    <location>
        <begin position="125"/>
        <end position="148"/>
    </location>
</feature>
<evidence type="ECO:0000313" key="7">
    <source>
        <dbReference type="EMBL" id="MEX4010184.1"/>
    </source>
</evidence>
<dbReference type="PANTHER" id="PTHR37422">
    <property type="entry name" value="TEICHURONIC ACID BIOSYNTHESIS PROTEIN TUAE"/>
    <property type="match status" value="1"/>
</dbReference>
<comment type="caution">
    <text evidence="7">The sequence shown here is derived from an EMBL/GenBank/DDBJ whole genome shotgun (WGS) entry which is preliminary data.</text>
</comment>
<reference evidence="7 8" key="1">
    <citation type="submission" date="2024-01" db="EMBL/GenBank/DDBJ databases">
        <title>New evidence supports the origin of RcGTA from prophage.</title>
        <authorList>
            <person name="Xu Y."/>
            <person name="Liu B."/>
            <person name="Chen F."/>
        </authorList>
    </citation>
    <scope>NUCLEOTIDE SEQUENCE [LARGE SCALE GENOMIC DNA]</scope>
    <source>
        <strain evidence="7 8">CBW1107-2</strain>
    </source>
</reference>
<keyword evidence="2 5" id="KW-0812">Transmembrane</keyword>
<dbReference type="GO" id="GO:0016874">
    <property type="term" value="F:ligase activity"/>
    <property type="evidence" value="ECO:0007669"/>
    <property type="project" value="UniProtKB-KW"/>
</dbReference>
<evidence type="ECO:0000256" key="3">
    <source>
        <dbReference type="ARBA" id="ARBA00022989"/>
    </source>
</evidence>
<feature type="domain" description="O-antigen ligase-related" evidence="6">
    <location>
        <begin position="198"/>
        <end position="338"/>
    </location>
</feature>
<feature type="transmembrane region" description="Helical" evidence="5">
    <location>
        <begin position="329"/>
        <end position="353"/>
    </location>
</feature>
<evidence type="ECO:0000259" key="6">
    <source>
        <dbReference type="Pfam" id="PF04932"/>
    </source>
</evidence>
<evidence type="ECO:0000256" key="1">
    <source>
        <dbReference type="ARBA" id="ARBA00004141"/>
    </source>
</evidence>
<sequence>MSTVTANGLPRTLVHAKALSLVASSAVALAVFLLGFVIREPAPYELFMAGLIGVWFLFGLRLSRHAVALLALLAAFNIGGLLSMTTMGDLYTTPLFLAVSLFLAFTAVFFTAILEADHRRYKLIFIAWVAAALATGMLGIAGYFGLFPGAEVFTKFNRATGAFQDPNVFGPFLVLPGVYVLYRLLTGNPLRLPLYAISFVVIVTAIFLSFSRGAWGLFAAASMMLTAALFLQSNSGLFRLRVALMAGLAVIILAGAILVAMQLPGVSDLFSTRAKLVQDYDGGQLGRFARFPIGFGMATENPLGIGPLNFGRTLGEDTHNVWLSSLMNYGWLGFASFFTLVLATVAGGFRILFRNRPWQPYLLCAYVTFLGHIALGTVIDMDHWRHFYLLIGLIWGAMALETRYQRALQAGEQPFPSA</sequence>
<dbReference type="EMBL" id="JAZHFV010000010">
    <property type="protein sequence ID" value="MEX4010184.1"/>
    <property type="molecule type" value="Genomic_DNA"/>
</dbReference>
<organism evidence="7 8">
    <name type="scientific">Neoaquamicrobium sediminum</name>
    <dbReference type="NCBI Taxonomy" id="1849104"/>
    <lineage>
        <taxon>Bacteria</taxon>
        <taxon>Pseudomonadati</taxon>
        <taxon>Pseudomonadota</taxon>
        <taxon>Alphaproteobacteria</taxon>
        <taxon>Hyphomicrobiales</taxon>
        <taxon>Phyllobacteriaceae</taxon>
        <taxon>Neoaquamicrobium</taxon>
    </lineage>
</organism>
<dbReference type="RefSeq" id="WP_368804910.1">
    <property type="nucleotide sequence ID" value="NZ_JAZHFV010000010.1"/>
</dbReference>
<keyword evidence="7" id="KW-0436">Ligase</keyword>
<gene>
    <name evidence="7" type="ORF">V1479_22955</name>
</gene>
<dbReference type="InterPro" id="IPR007016">
    <property type="entry name" value="O-antigen_ligase-rel_domated"/>
</dbReference>
<keyword evidence="8" id="KW-1185">Reference proteome</keyword>
<evidence type="ECO:0000256" key="5">
    <source>
        <dbReference type="SAM" id="Phobius"/>
    </source>
</evidence>
<feature type="transmembrane region" description="Helical" evidence="5">
    <location>
        <begin position="91"/>
        <end position="113"/>
    </location>
</feature>
<evidence type="ECO:0000313" key="8">
    <source>
        <dbReference type="Proteomes" id="UP001559025"/>
    </source>
</evidence>
<dbReference type="Pfam" id="PF04932">
    <property type="entry name" value="Wzy_C"/>
    <property type="match status" value="1"/>
</dbReference>
<feature type="transmembrane region" description="Helical" evidence="5">
    <location>
        <begin position="168"/>
        <end position="185"/>
    </location>
</feature>
<keyword evidence="3 5" id="KW-1133">Transmembrane helix</keyword>
<feature type="transmembrane region" description="Helical" evidence="5">
    <location>
        <begin position="385"/>
        <end position="404"/>
    </location>
</feature>
<feature type="transmembrane region" description="Helical" evidence="5">
    <location>
        <begin position="44"/>
        <end position="60"/>
    </location>
</feature>
<feature type="transmembrane region" description="Helical" evidence="5">
    <location>
        <begin position="67"/>
        <end position="85"/>
    </location>
</feature>
<protein>
    <submittedName>
        <fullName evidence="7">O-antigen ligase family protein</fullName>
    </submittedName>
</protein>
<feature type="transmembrane region" description="Helical" evidence="5">
    <location>
        <begin position="18"/>
        <end position="38"/>
    </location>
</feature>
<feature type="transmembrane region" description="Helical" evidence="5">
    <location>
        <begin position="214"/>
        <end position="231"/>
    </location>
</feature>
<evidence type="ECO:0000256" key="4">
    <source>
        <dbReference type="ARBA" id="ARBA00023136"/>
    </source>
</evidence>
<evidence type="ECO:0000256" key="2">
    <source>
        <dbReference type="ARBA" id="ARBA00022692"/>
    </source>
</evidence>
<name>A0ABV3X1N5_9HYPH</name>
<feature type="transmembrane region" description="Helical" evidence="5">
    <location>
        <begin position="360"/>
        <end position="379"/>
    </location>
</feature>
<accession>A0ABV3X1N5</accession>
<keyword evidence="4 5" id="KW-0472">Membrane</keyword>
<feature type="transmembrane region" description="Helical" evidence="5">
    <location>
        <begin position="243"/>
        <end position="263"/>
    </location>
</feature>
<proteinExistence type="predicted"/>
<dbReference type="PANTHER" id="PTHR37422:SF21">
    <property type="entry name" value="EXOQ-LIKE PROTEIN"/>
    <property type="match status" value="1"/>
</dbReference>
<comment type="subcellular location">
    <subcellularLocation>
        <location evidence="1">Membrane</location>
        <topology evidence="1">Multi-pass membrane protein</topology>
    </subcellularLocation>
</comment>
<dbReference type="InterPro" id="IPR051533">
    <property type="entry name" value="WaaL-like"/>
</dbReference>
<feature type="transmembrane region" description="Helical" evidence="5">
    <location>
        <begin position="192"/>
        <end position="208"/>
    </location>
</feature>
<dbReference type="Proteomes" id="UP001559025">
    <property type="component" value="Unassembled WGS sequence"/>
</dbReference>